<name>A7NIJ2_ROSCS</name>
<dbReference type="InterPro" id="IPR036513">
    <property type="entry name" value="STAS_dom_sf"/>
</dbReference>
<keyword evidence="5" id="KW-1185">Reference proteome</keyword>
<gene>
    <name evidence="4" type="ordered locus">Rcas_1195</name>
</gene>
<dbReference type="eggNOG" id="COG1366">
    <property type="taxonomic scope" value="Bacteria"/>
</dbReference>
<accession>A7NIJ2</accession>
<dbReference type="RefSeq" id="WP_012119722.1">
    <property type="nucleotide sequence ID" value="NC_009767.1"/>
</dbReference>
<proteinExistence type="inferred from homology"/>
<dbReference type="InterPro" id="IPR002645">
    <property type="entry name" value="STAS_dom"/>
</dbReference>
<dbReference type="AlphaFoldDB" id="A7NIJ2"/>
<dbReference type="InterPro" id="IPR036890">
    <property type="entry name" value="HATPase_C_sf"/>
</dbReference>
<dbReference type="eggNOG" id="COG2172">
    <property type="taxonomic scope" value="Bacteria"/>
</dbReference>
<dbReference type="SUPFAM" id="SSF55874">
    <property type="entry name" value="ATPase domain of HSP90 chaperone/DNA topoisomerase II/histidine kinase"/>
    <property type="match status" value="1"/>
</dbReference>
<dbReference type="EMBL" id="CP000804">
    <property type="protein sequence ID" value="ABU57292.1"/>
    <property type="molecule type" value="Genomic_DNA"/>
</dbReference>
<dbReference type="Gene3D" id="3.30.750.24">
    <property type="entry name" value="STAS domain"/>
    <property type="match status" value="1"/>
</dbReference>
<dbReference type="InterPro" id="IPR003594">
    <property type="entry name" value="HATPase_dom"/>
</dbReference>
<dbReference type="Pfam" id="PF01740">
    <property type="entry name" value="STAS"/>
    <property type="match status" value="1"/>
</dbReference>
<dbReference type="STRING" id="383372.Rcas_1195"/>
<evidence type="ECO:0000259" key="3">
    <source>
        <dbReference type="PROSITE" id="PS50801"/>
    </source>
</evidence>
<reference evidence="4 5" key="1">
    <citation type="submission" date="2007-08" db="EMBL/GenBank/DDBJ databases">
        <title>Complete sequence of Roseiflexus castenholzii DSM 13941.</title>
        <authorList>
            <consortium name="US DOE Joint Genome Institute"/>
            <person name="Copeland A."/>
            <person name="Lucas S."/>
            <person name="Lapidus A."/>
            <person name="Barry K."/>
            <person name="Glavina del Rio T."/>
            <person name="Dalin E."/>
            <person name="Tice H."/>
            <person name="Pitluck S."/>
            <person name="Thompson L.S."/>
            <person name="Brettin T."/>
            <person name="Bruce D."/>
            <person name="Detter J.C."/>
            <person name="Han C."/>
            <person name="Tapia R."/>
            <person name="Schmutz J."/>
            <person name="Larimer F."/>
            <person name="Land M."/>
            <person name="Hauser L."/>
            <person name="Kyrpides N."/>
            <person name="Mikhailova N."/>
            <person name="Bryant D.A."/>
            <person name="Hanada S."/>
            <person name="Tsukatani Y."/>
            <person name="Richardson P."/>
        </authorList>
    </citation>
    <scope>NUCLEOTIDE SEQUENCE [LARGE SCALE GENOMIC DNA]</scope>
    <source>
        <strain evidence="5">DSM 13941 / HLO8</strain>
    </source>
</reference>
<dbReference type="Gene3D" id="3.30.565.10">
    <property type="entry name" value="Histidine kinase-like ATPase, C-terminal domain"/>
    <property type="match status" value="1"/>
</dbReference>
<dbReference type="CDD" id="cd16936">
    <property type="entry name" value="HATPase_RsbW-like"/>
    <property type="match status" value="1"/>
</dbReference>
<feature type="domain" description="STAS" evidence="3">
    <location>
        <begin position="168"/>
        <end position="264"/>
    </location>
</feature>
<comment type="similarity">
    <text evidence="1 2">Belongs to the anti-sigma-factor antagonist family.</text>
</comment>
<dbReference type="KEGG" id="rca:Rcas_1195"/>
<dbReference type="CDD" id="cd07043">
    <property type="entry name" value="STAS_anti-anti-sigma_factors"/>
    <property type="match status" value="1"/>
</dbReference>
<dbReference type="Pfam" id="PF13581">
    <property type="entry name" value="HATPase_c_2"/>
    <property type="match status" value="1"/>
</dbReference>
<dbReference type="PANTHER" id="PTHR33495">
    <property type="entry name" value="ANTI-SIGMA FACTOR ANTAGONIST TM_1081-RELATED-RELATED"/>
    <property type="match status" value="1"/>
</dbReference>
<dbReference type="PROSITE" id="PS50801">
    <property type="entry name" value="STAS"/>
    <property type="match status" value="1"/>
</dbReference>
<dbReference type="GO" id="GO:0043856">
    <property type="term" value="F:anti-sigma factor antagonist activity"/>
    <property type="evidence" value="ECO:0007669"/>
    <property type="project" value="InterPro"/>
</dbReference>
<evidence type="ECO:0000313" key="5">
    <source>
        <dbReference type="Proteomes" id="UP000000263"/>
    </source>
</evidence>
<evidence type="ECO:0000313" key="4">
    <source>
        <dbReference type="EMBL" id="ABU57292.1"/>
    </source>
</evidence>
<protein>
    <recommendedName>
        <fullName evidence="2">Anti-sigma factor antagonist</fullName>
    </recommendedName>
</protein>
<dbReference type="Proteomes" id="UP000000263">
    <property type="component" value="Chromosome"/>
</dbReference>
<dbReference type="HOGENOM" id="CLU_1114264_0_0_0"/>
<sequence>MSNAPPQRRMMRTVCAHRLMTGIPMESLTVPATLESLAQISAFVGEATQRAGLDEHAAWQVELAVDEAATNIIQHGYDPGKPGIIELTWRIENNRLIITLRDYGRRFNPDDVPPPDLSSPLEERQPGGLGLYLMNRLMDQVRFDFDDANGNLLTMVKEILPRVQAHEFRLSGRLDAVGTATALAPVHRAIADGAEYVLLDFDDVTFLSSTALRSLLLARKELLERNGELRLCNLRPQVREVFELTGFTRIFAIHSSRNEALAAFGQEHA</sequence>
<dbReference type="InterPro" id="IPR003658">
    <property type="entry name" value="Anti-sigma_ant"/>
</dbReference>
<dbReference type="NCBIfam" id="TIGR00377">
    <property type="entry name" value="ant_ant_sig"/>
    <property type="match status" value="1"/>
</dbReference>
<organism evidence="4 5">
    <name type="scientific">Roseiflexus castenholzii (strain DSM 13941 / HLO8)</name>
    <dbReference type="NCBI Taxonomy" id="383372"/>
    <lineage>
        <taxon>Bacteria</taxon>
        <taxon>Bacillati</taxon>
        <taxon>Chloroflexota</taxon>
        <taxon>Chloroflexia</taxon>
        <taxon>Chloroflexales</taxon>
        <taxon>Roseiflexineae</taxon>
        <taxon>Roseiflexaceae</taxon>
        <taxon>Roseiflexus</taxon>
    </lineage>
</organism>
<dbReference type="SUPFAM" id="SSF52091">
    <property type="entry name" value="SpoIIaa-like"/>
    <property type="match status" value="1"/>
</dbReference>
<dbReference type="PANTHER" id="PTHR33495:SF2">
    <property type="entry name" value="ANTI-SIGMA FACTOR ANTAGONIST TM_1081-RELATED"/>
    <property type="match status" value="1"/>
</dbReference>
<evidence type="ECO:0000256" key="1">
    <source>
        <dbReference type="ARBA" id="ARBA00009013"/>
    </source>
</evidence>
<evidence type="ECO:0000256" key="2">
    <source>
        <dbReference type="RuleBase" id="RU003749"/>
    </source>
</evidence>